<accession>A0A897N2A3</accession>
<evidence type="ECO:0000313" key="2">
    <source>
        <dbReference type="EMBL" id="QSG05443.1"/>
    </source>
</evidence>
<feature type="domain" description="Amidohydrolase 3" evidence="1">
    <location>
        <begin position="53"/>
        <end position="503"/>
    </location>
</feature>
<dbReference type="RefSeq" id="WP_229115280.1">
    <property type="nucleotide sequence ID" value="NZ_CP064787.1"/>
</dbReference>
<dbReference type="Gene3D" id="2.30.40.10">
    <property type="entry name" value="Urease, subunit C, domain 1"/>
    <property type="match status" value="1"/>
</dbReference>
<evidence type="ECO:0000313" key="3">
    <source>
        <dbReference type="Proteomes" id="UP000663525"/>
    </source>
</evidence>
<reference evidence="2" key="1">
    <citation type="submission" date="2020-11" db="EMBL/GenBank/DDBJ databases">
        <title>Carbohydrate-dependent, anaerobic sulfur respiration: A novel catabolism in halophilic archaea.</title>
        <authorList>
            <person name="Sorokin D.Y."/>
            <person name="Messina E."/>
            <person name="Smedile F."/>
            <person name="La Cono V."/>
            <person name="Hallsworth J.E."/>
            <person name="Yakimov M.M."/>
        </authorList>
    </citation>
    <scope>NUCLEOTIDE SEQUENCE</scope>
    <source>
        <strain evidence="2">HSR12-1</strain>
    </source>
</reference>
<dbReference type="GeneID" id="68854716"/>
<proteinExistence type="predicted"/>
<dbReference type="InterPro" id="IPR011059">
    <property type="entry name" value="Metal-dep_hydrolase_composite"/>
</dbReference>
<name>A0A897N2A3_9EURY</name>
<gene>
    <name evidence="2" type="ORF">HSR121_1096</name>
</gene>
<dbReference type="Proteomes" id="UP000663525">
    <property type="component" value="Chromosome"/>
</dbReference>
<dbReference type="CDD" id="cd01300">
    <property type="entry name" value="YtcJ_like"/>
    <property type="match status" value="1"/>
</dbReference>
<dbReference type="PANTHER" id="PTHR22642">
    <property type="entry name" value="IMIDAZOLONEPROPIONASE"/>
    <property type="match status" value="1"/>
</dbReference>
<dbReference type="PANTHER" id="PTHR22642:SF2">
    <property type="entry name" value="PROTEIN LONG AFTER FAR-RED 3"/>
    <property type="match status" value="1"/>
</dbReference>
<keyword evidence="2" id="KW-0378">Hydrolase</keyword>
<dbReference type="SUPFAM" id="SSF51338">
    <property type="entry name" value="Composite domain of metallo-dependent hydrolases"/>
    <property type="match status" value="1"/>
</dbReference>
<dbReference type="Pfam" id="PF07969">
    <property type="entry name" value="Amidohydro_3"/>
    <property type="match status" value="1"/>
</dbReference>
<sequence>MTAPADRILTNVEGHTLTEPDETFRAVAIRDGRIVRIGRAEEVRFLEGVETDTHDLEGATLLPGFVDAHTHMDVLGRRQVETDLGDASGPREAVSRLRAGADGDGWVLGFGYDESTWEVSRYLTREDLDRVSDDRPVAAFREDLHVVSVNSVALDRLAPDLPDEDVRTEGGEPTGVLVESALGMVTDAIEPDVDQTREHLLAAQSVALERGVTTVHDMVRNRHAPGVYRELDLAGELDLRVRLNYWADFLEALEATGARTNHGSDRVATGAIKTYTDGSIGGRTAKLSRPYADADTDGTWVREPADLAELAERVADGGFQMAAHAIGDAAIEAVIDAYEDIEGDRHRIEHAELLTDGAIGRLADAGIVVSAQPNFHRWARTGGLYETALGPERQARTNRFAALRDAGVRLAFGSDCMPLDPLFGVRQAVTAPEPSQRLSVTEALRAYTLGGAYAGFDEDRLGTIEPGKRADLVALAESPWDVPETAIDDVDVVATLVSGEIVADSR</sequence>
<dbReference type="InterPro" id="IPR032466">
    <property type="entry name" value="Metal_Hydrolase"/>
</dbReference>
<dbReference type="InterPro" id="IPR033932">
    <property type="entry name" value="YtcJ-like"/>
</dbReference>
<dbReference type="AlphaFoldDB" id="A0A897N2A3"/>
<protein>
    <submittedName>
        <fullName evidence="2">Putative metal-dependent hydrolase with the TIM-barrel fold</fullName>
    </submittedName>
</protein>
<dbReference type="InterPro" id="IPR018228">
    <property type="entry name" value="DNase_TatD-rel_CS"/>
</dbReference>
<dbReference type="InterPro" id="IPR013108">
    <property type="entry name" value="Amidohydro_3"/>
</dbReference>
<evidence type="ECO:0000259" key="1">
    <source>
        <dbReference type="Pfam" id="PF07969"/>
    </source>
</evidence>
<dbReference type="Gene3D" id="3.10.310.70">
    <property type="match status" value="1"/>
</dbReference>
<dbReference type="Gene3D" id="3.20.20.140">
    <property type="entry name" value="Metal-dependent hydrolases"/>
    <property type="match status" value="1"/>
</dbReference>
<organism evidence="2 3">
    <name type="scientific">Halapricum desulfuricans</name>
    <dbReference type="NCBI Taxonomy" id="2841257"/>
    <lineage>
        <taxon>Archaea</taxon>
        <taxon>Methanobacteriati</taxon>
        <taxon>Methanobacteriota</taxon>
        <taxon>Stenosarchaea group</taxon>
        <taxon>Halobacteria</taxon>
        <taxon>Halobacteriales</taxon>
        <taxon>Haloarculaceae</taxon>
        <taxon>Halapricum</taxon>
    </lineage>
</organism>
<dbReference type="GO" id="GO:0016810">
    <property type="term" value="F:hydrolase activity, acting on carbon-nitrogen (but not peptide) bonds"/>
    <property type="evidence" value="ECO:0007669"/>
    <property type="project" value="InterPro"/>
</dbReference>
<dbReference type="SUPFAM" id="SSF51556">
    <property type="entry name" value="Metallo-dependent hydrolases"/>
    <property type="match status" value="1"/>
</dbReference>
<dbReference type="EMBL" id="CP064787">
    <property type="protein sequence ID" value="QSG05443.1"/>
    <property type="molecule type" value="Genomic_DNA"/>
</dbReference>
<dbReference type="PROSITE" id="PS01137">
    <property type="entry name" value="TATD_1"/>
    <property type="match status" value="1"/>
</dbReference>